<evidence type="ECO:0008006" key="4">
    <source>
        <dbReference type="Google" id="ProtNLM"/>
    </source>
</evidence>
<sequence>MQMTVSGSRALFNELTTLLEQLDAGRLALLVQRFPAFEKEVKYGPDAGEADIDRAYHEDRAAFTSALCSELVPAINRLADKTIARASSLNSSRLLVALLAAVGGATTLGAIGIGKEEVARISGIVTSGVAIINAGLDSMSKRYTASETQKAIELKKAALQLGQLQNDMDLAVKHGREVTEIASSIERCNQIALDLNQRKDQLRII</sequence>
<evidence type="ECO:0000256" key="1">
    <source>
        <dbReference type="SAM" id="Phobius"/>
    </source>
</evidence>
<keyword evidence="1" id="KW-0472">Membrane</keyword>
<evidence type="ECO:0000313" key="3">
    <source>
        <dbReference type="Proteomes" id="UP001495147"/>
    </source>
</evidence>
<proteinExistence type="predicted"/>
<dbReference type="Proteomes" id="UP001495147">
    <property type="component" value="Unassembled WGS sequence"/>
</dbReference>
<name>A0ABV0FYJ0_9BURK</name>
<accession>A0ABV0FYJ0</accession>
<dbReference type="EMBL" id="JBDPZD010000002">
    <property type="protein sequence ID" value="MEO3690998.1"/>
    <property type="molecule type" value="Genomic_DNA"/>
</dbReference>
<feature type="transmembrane region" description="Helical" evidence="1">
    <location>
        <begin position="119"/>
        <end position="136"/>
    </location>
</feature>
<gene>
    <name evidence="2" type="ORF">ABDJ85_05905</name>
</gene>
<comment type="caution">
    <text evidence="2">The sequence shown here is derived from an EMBL/GenBank/DDBJ whole genome shotgun (WGS) entry which is preliminary data.</text>
</comment>
<feature type="transmembrane region" description="Helical" evidence="1">
    <location>
        <begin position="94"/>
        <end position="113"/>
    </location>
</feature>
<keyword evidence="3" id="KW-1185">Reference proteome</keyword>
<keyword evidence="1" id="KW-0812">Transmembrane</keyword>
<reference evidence="2 3" key="1">
    <citation type="submission" date="2024-05" db="EMBL/GenBank/DDBJ databases">
        <title>Roseateles sp. DJS-2-20 16S ribosomal RNA gene Genome sequencing and assembly.</title>
        <authorList>
            <person name="Woo H."/>
        </authorList>
    </citation>
    <scope>NUCLEOTIDE SEQUENCE [LARGE SCALE GENOMIC DNA]</scope>
    <source>
        <strain evidence="2 3">DJS-2-20</strain>
    </source>
</reference>
<protein>
    <recommendedName>
        <fullName evidence="4">Chemotaxis protein</fullName>
    </recommendedName>
</protein>
<dbReference type="RefSeq" id="WP_347703842.1">
    <property type="nucleotide sequence ID" value="NZ_JBDPZD010000002.1"/>
</dbReference>
<keyword evidence="1" id="KW-1133">Transmembrane helix</keyword>
<evidence type="ECO:0000313" key="2">
    <source>
        <dbReference type="EMBL" id="MEO3690998.1"/>
    </source>
</evidence>
<organism evidence="2 3">
    <name type="scientific">Roseateles paludis</name>
    <dbReference type="NCBI Taxonomy" id="3145238"/>
    <lineage>
        <taxon>Bacteria</taxon>
        <taxon>Pseudomonadati</taxon>
        <taxon>Pseudomonadota</taxon>
        <taxon>Betaproteobacteria</taxon>
        <taxon>Burkholderiales</taxon>
        <taxon>Sphaerotilaceae</taxon>
        <taxon>Roseateles</taxon>
    </lineage>
</organism>